<gene>
    <name evidence="2" type="ORF">AVDCRST_MAG05-1324</name>
</gene>
<evidence type="ECO:0000313" key="2">
    <source>
        <dbReference type="EMBL" id="CAA9481495.1"/>
    </source>
</evidence>
<name>A0A6J4S234_9ACTN</name>
<reference evidence="2" key="1">
    <citation type="submission" date="2020-02" db="EMBL/GenBank/DDBJ databases">
        <authorList>
            <person name="Meier V. D."/>
        </authorList>
    </citation>
    <scope>NUCLEOTIDE SEQUENCE</scope>
    <source>
        <strain evidence="2">AVDCRST_MAG05</strain>
    </source>
</reference>
<feature type="region of interest" description="Disordered" evidence="1">
    <location>
        <begin position="1"/>
        <end position="22"/>
    </location>
</feature>
<proteinExistence type="predicted"/>
<feature type="non-terminal residue" evidence="2">
    <location>
        <position position="1"/>
    </location>
</feature>
<dbReference type="EMBL" id="CADCVM010000146">
    <property type="protein sequence ID" value="CAA9481495.1"/>
    <property type="molecule type" value="Genomic_DNA"/>
</dbReference>
<dbReference type="AlphaFoldDB" id="A0A6J4S234"/>
<sequence length="117" mass="12214">EARGPRGEGPALGMRGAHRDPDSACVGRARVAGGTVLPPPWRRGGGARDGLFCVPVLARAASQPAGAARRQAGEPRRALRRGRRVDVRGGVLPSRLLPLLLTVLVHSALPATLLLLL</sequence>
<evidence type="ECO:0000256" key="1">
    <source>
        <dbReference type="SAM" id="MobiDB-lite"/>
    </source>
</evidence>
<protein>
    <submittedName>
        <fullName evidence="2">Uncharacterized protein</fullName>
    </submittedName>
</protein>
<accession>A0A6J4S234</accession>
<organism evidence="2">
    <name type="scientific">uncultured Rubrobacteraceae bacterium</name>
    <dbReference type="NCBI Taxonomy" id="349277"/>
    <lineage>
        <taxon>Bacteria</taxon>
        <taxon>Bacillati</taxon>
        <taxon>Actinomycetota</taxon>
        <taxon>Rubrobacteria</taxon>
        <taxon>Rubrobacterales</taxon>
        <taxon>Rubrobacteraceae</taxon>
        <taxon>environmental samples</taxon>
    </lineage>
</organism>
<feature type="non-terminal residue" evidence="2">
    <location>
        <position position="117"/>
    </location>
</feature>